<sequence length="210" mass="23417">MSLLSEMIPVVDLEWPHENVSSFTENIIGATLCGRVLEHKQKSPTRSCQDFCREHRAINTLLGQHIKMLRIHASLEYPDTTIAFATLAAHIAVLMLYDLVESRPLGTDAQGTQLTQALFTEHKQQSMDAVTDIALLVAVLGQHFQMHPLTPILLLLGARFSQSHPGLNNAYMRLMPNIITTLRALTGLNKLAEDFIQLLEPPNNNQCTLT</sequence>
<dbReference type="Proteomes" id="UP000805649">
    <property type="component" value="Unassembled WGS sequence"/>
</dbReference>
<evidence type="ECO:0000313" key="2">
    <source>
        <dbReference type="Proteomes" id="UP000805649"/>
    </source>
</evidence>
<protein>
    <submittedName>
        <fullName evidence="1">Uncharacterized protein</fullName>
    </submittedName>
</protein>
<comment type="caution">
    <text evidence="1">The sequence shown here is derived from an EMBL/GenBank/DDBJ whole genome shotgun (WGS) entry which is preliminary data.</text>
</comment>
<proteinExistence type="predicted"/>
<keyword evidence="2" id="KW-1185">Reference proteome</keyword>
<evidence type="ECO:0000313" key="1">
    <source>
        <dbReference type="EMBL" id="KAL0929999.1"/>
    </source>
</evidence>
<accession>A0ACC3YDV5</accession>
<name>A0ACC3YDV5_COLTU</name>
<dbReference type="EMBL" id="VUJX02000012">
    <property type="protein sequence ID" value="KAL0929999.1"/>
    <property type="molecule type" value="Genomic_DNA"/>
</dbReference>
<reference evidence="1 2" key="1">
    <citation type="journal article" date="2020" name="Phytopathology">
        <title>Genome Sequence Resources of Colletotrichum truncatum, C. plurivorum, C. musicola, and C. sojae: Four Species Pathogenic to Soybean (Glycine max).</title>
        <authorList>
            <person name="Rogerio F."/>
            <person name="Boufleur T.R."/>
            <person name="Ciampi-Guillardi M."/>
            <person name="Sukno S.A."/>
            <person name="Thon M.R."/>
            <person name="Massola Junior N.S."/>
            <person name="Baroncelli R."/>
        </authorList>
    </citation>
    <scope>NUCLEOTIDE SEQUENCE [LARGE SCALE GENOMIC DNA]</scope>
    <source>
        <strain evidence="1 2">CMES1059</strain>
    </source>
</reference>
<gene>
    <name evidence="1" type="ORF">CTRU02_214819</name>
</gene>
<organism evidence="1 2">
    <name type="scientific">Colletotrichum truncatum</name>
    <name type="common">Anthracnose fungus</name>
    <name type="synonym">Colletotrichum capsici</name>
    <dbReference type="NCBI Taxonomy" id="5467"/>
    <lineage>
        <taxon>Eukaryota</taxon>
        <taxon>Fungi</taxon>
        <taxon>Dikarya</taxon>
        <taxon>Ascomycota</taxon>
        <taxon>Pezizomycotina</taxon>
        <taxon>Sordariomycetes</taxon>
        <taxon>Hypocreomycetidae</taxon>
        <taxon>Glomerellales</taxon>
        <taxon>Glomerellaceae</taxon>
        <taxon>Colletotrichum</taxon>
        <taxon>Colletotrichum truncatum species complex</taxon>
    </lineage>
</organism>